<dbReference type="Gene3D" id="1.10.10.10">
    <property type="entry name" value="Winged helix-like DNA-binding domain superfamily/Winged helix DNA-binding domain"/>
    <property type="match status" value="1"/>
</dbReference>
<reference evidence="7" key="2">
    <citation type="submission" date="2020-09" db="EMBL/GenBank/DDBJ databases">
        <authorList>
            <person name="Sun Q."/>
            <person name="Sedlacek I."/>
        </authorList>
    </citation>
    <scope>NUCLEOTIDE SEQUENCE</scope>
    <source>
        <strain evidence="7">CCM 7217</strain>
    </source>
</reference>
<dbReference type="Gene3D" id="1.10.8.60">
    <property type="match status" value="1"/>
</dbReference>
<dbReference type="Pfam" id="PF09079">
    <property type="entry name" value="WHD_Cdc6"/>
    <property type="match status" value="1"/>
</dbReference>
<evidence type="ECO:0000313" key="8">
    <source>
        <dbReference type="Proteomes" id="UP000646833"/>
    </source>
</evidence>
<keyword evidence="7" id="KW-0132">Cell division</keyword>
<dbReference type="AlphaFoldDB" id="A0A830DYM5"/>
<dbReference type="EMBL" id="BMCI01000010">
    <property type="protein sequence ID" value="GGC72147.1"/>
    <property type="molecule type" value="Genomic_DNA"/>
</dbReference>
<keyword evidence="2 5" id="KW-0235">DNA replication</keyword>
<dbReference type="NCBIfam" id="TIGR02928">
    <property type="entry name" value="orc1/cdc6 family replication initiation protein"/>
    <property type="match status" value="1"/>
</dbReference>
<evidence type="ECO:0000256" key="3">
    <source>
        <dbReference type="ARBA" id="ARBA00022741"/>
    </source>
</evidence>
<accession>A0A830DYM5</accession>
<dbReference type="InterPro" id="IPR050311">
    <property type="entry name" value="ORC1/CDC6"/>
</dbReference>
<feature type="domain" description="Cdc6 C-terminal" evidence="6">
    <location>
        <begin position="306"/>
        <end position="390"/>
    </location>
</feature>
<feature type="binding site" evidence="5">
    <location>
        <begin position="63"/>
        <end position="67"/>
    </location>
    <ligand>
        <name>ATP</name>
        <dbReference type="ChEBI" id="CHEBI:30616"/>
    </ligand>
</feature>
<name>A0A830DYM5_9EURY</name>
<proteinExistence type="inferred from homology"/>
<evidence type="ECO:0000256" key="5">
    <source>
        <dbReference type="HAMAP-Rule" id="MF_01407"/>
    </source>
</evidence>
<dbReference type="SUPFAM" id="SSF52540">
    <property type="entry name" value="P-loop containing nucleoside triphosphate hydrolases"/>
    <property type="match status" value="1"/>
</dbReference>
<dbReference type="Pfam" id="PF13401">
    <property type="entry name" value="AAA_22"/>
    <property type="match status" value="1"/>
</dbReference>
<dbReference type="InterPro" id="IPR036390">
    <property type="entry name" value="WH_DNA-bd_sf"/>
</dbReference>
<feature type="binding site" evidence="5">
    <location>
        <position position="211"/>
    </location>
    <ligand>
        <name>ATP</name>
        <dbReference type="ChEBI" id="CHEBI:30616"/>
    </ligand>
</feature>
<dbReference type="GO" id="GO:0006260">
    <property type="term" value="P:DNA replication"/>
    <property type="evidence" value="ECO:0007669"/>
    <property type="project" value="UniProtKB-UniRule"/>
</dbReference>
<keyword evidence="3 5" id="KW-0547">Nucleotide-binding</keyword>
<dbReference type="RefSeq" id="WP_007273949.1">
    <property type="nucleotide sequence ID" value="NZ_BMCI01000010.1"/>
</dbReference>
<organism evidence="7 8">
    <name type="scientific">Haloferax sulfurifontis</name>
    <dbReference type="NCBI Taxonomy" id="255616"/>
    <lineage>
        <taxon>Archaea</taxon>
        <taxon>Methanobacteriati</taxon>
        <taxon>Methanobacteriota</taxon>
        <taxon>Stenosarchaea group</taxon>
        <taxon>Halobacteria</taxon>
        <taxon>Halobacteriales</taxon>
        <taxon>Haloferacaceae</taxon>
        <taxon>Haloferax</taxon>
    </lineage>
</organism>
<evidence type="ECO:0000256" key="4">
    <source>
        <dbReference type="ARBA" id="ARBA00022840"/>
    </source>
</evidence>
<dbReference type="CDD" id="cd08768">
    <property type="entry name" value="Cdc6_C"/>
    <property type="match status" value="1"/>
</dbReference>
<keyword evidence="7" id="KW-0131">Cell cycle</keyword>
<dbReference type="SUPFAM" id="SSF46785">
    <property type="entry name" value="Winged helix' DNA-binding domain"/>
    <property type="match status" value="1"/>
</dbReference>
<sequence length="391" mass="44017">MSDNIFSGVNQSVFDDRSVLSEDYTPERILERDDEIKQYRDALAQAIFGDAPSNVMVYGNTGVGKTAVTDFVLDQLIEAAAEHDIQIDVLNVNCNESSAYNVSRKLINQIRGHNEKQFPKTGLSTQLAYETLYEELHSLDGDVVFLVLDEIDHMSKADSFLYDLPRQASDTSDENLPLTLIGIANNFAFRQTLSAKTKSTLRERELKFPPYNANELNSILSDRRDKAFVDGAVEEGVIEYTSALAARDSGNARQALDLLDVGGGLTLSDGRDTVTVDDIDAAKKQIERGELESSLTTITEHQQIVLITLARLEESDKTPVRVKRLYDSYERVCEEMRKDPLTTTRAIRDHLGELAMQGFVDHYERNNGRRGGRYNEYELAIRPKFVFEILD</sequence>
<comment type="similarity">
    <text evidence="1 5">Belongs to the CDC6/cdc18 family.</text>
</comment>
<dbReference type="CDD" id="cd00009">
    <property type="entry name" value="AAA"/>
    <property type="match status" value="1"/>
</dbReference>
<evidence type="ECO:0000313" key="7">
    <source>
        <dbReference type="EMBL" id="GGC72147.1"/>
    </source>
</evidence>
<keyword evidence="4 5" id="KW-0067">ATP-binding</keyword>
<dbReference type="Pfam" id="PF22703">
    <property type="entry name" value="Cdc6_lid"/>
    <property type="match status" value="1"/>
</dbReference>
<dbReference type="InterPro" id="IPR022657">
    <property type="entry name" value="De-COase2_CS"/>
</dbReference>
<dbReference type="InterPro" id="IPR027417">
    <property type="entry name" value="P-loop_NTPase"/>
</dbReference>
<evidence type="ECO:0000259" key="6">
    <source>
        <dbReference type="SMART" id="SM01074"/>
    </source>
</evidence>
<dbReference type="InterPro" id="IPR055237">
    <property type="entry name" value="Cdc6_lid"/>
</dbReference>
<dbReference type="Gene3D" id="3.40.50.300">
    <property type="entry name" value="P-loop containing nucleotide triphosphate hydrolases"/>
    <property type="match status" value="1"/>
</dbReference>
<reference evidence="7" key="1">
    <citation type="journal article" date="2014" name="Int. J. Syst. Evol. Microbiol.">
        <title>Complete genome sequence of Corynebacterium casei LMG S-19264T (=DSM 44701T), isolated from a smear-ripened cheese.</title>
        <authorList>
            <consortium name="US DOE Joint Genome Institute (JGI-PGF)"/>
            <person name="Walter F."/>
            <person name="Albersmeier A."/>
            <person name="Kalinowski J."/>
            <person name="Ruckert C."/>
        </authorList>
    </citation>
    <scope>NUCLEOTIDE SEQUENCE</scope>
    <source>
        <strain evidence="7">CCM 7217</strain>
    </source>
</reference>
<feature type="binding site" evidence="5">
    <location>
        <position position="223"/>
    </location>
    <ligand>
        <name>ATP</name>
        <dbReference type="ChEBI" id="CHEBI:30616"/>
    </ligand>
</feature>
<dbReference type="InterPro" id="IPR015163">
    <property type="entry name" value="Cdc6_C"/>
</dbReference>
<dbReference type="PROSITE" id="PS00879">
    <property type="entry name" value="ODR_DC_2_2"/>
    <property type="match status" value="1"/>
</dbReference>
<protein>
    <recommendedName>
        <fullName evidence="5">ORC1-type DNA replication protein</fullName>
    </recommendedName>
</protein>
<dbReference type="InterPro" id="IPR049945">
    <property type="entry name" value="AAA_22"/>
</dbReference>
<dbReference type="PANTHER" id="PTHR10763:SF22">
    <property type="entry name" value="ORC1-TYPE DNA REPLICATION PROTEIN"/>
    <property type="match status" value="1"/>
</dbReference>
<comment type="caution">
    <text evidence="7">The sequence shown here is derived from an EMBL/GenBank/DDBJ whole genome shotgun (WGS) entry which is preliminary data.</text>
</comment>
<dbReference type="Proteomes" id="UP000646833">
    <property type="component" value="Unassembled WGS sequence"/>
</dbReference>
<evidence type="ECO:0000256" key="2">
    <source>
        <dbReference type="ARBA" id="ARBA00022705"/>
    </source>
</evidence>
<evidence type="ECO:0000256" key="1">
    <source>
        <dbReference type="ARBA" id="ARBA00006184"/>
    </source>
</evidence>
<dbReference type="InterPro" id="IPR036388">
    <property type="entry name" value="WH-like_DNA-bd_sf"/>
</dbReference>
<comment type="function">
    <text evidence="5">Involved in regulation of DNA replication.</text>
</comment>
<dbReference type="HAMAP" id="MF_01407">
    <property type="entry name" value="ORC1_type_DNA_replic_protein"/>
    <property type="match status" value="1"/>
</dbReference>
<dbReference type="PANTHER" id="PTHR10763">
    <property type="entry name" value="CELL DIVISION CONTROL PROTEIN 6-RELATED"/>
    <property type="match status" value="1"/>
</dbReference>
<gene>
    <name evidence="7" type="ORF">GCM10007209_37570</name>
</gene>
<dbReference type="SMART" id="SM01074">
    <property type="entry name" value="Cdc6_C"/>
    <property type="match status" value="1"/>
</dbReference>
<dbReference type="InterPro" id="IPR014277">
    <property type="entry name" value="Orc1/Cdc6_arc"/>
</dbReference>
<dbReference type="GO" id="GO:0051301">
    <property type="term" value="P:cell division"/>
    <property type="evidence" value="ECO:0007669"/>
    <property type="project" value="UniProtKB-KW"/>
</dbReference>
<dbReference type="GO" id="GO:0016887">
    <property type="term" value="F:ATP hydrolysis activity"/>
    <property type="evidence" value="ECO:0007669"/>
    <property type="project" value="InterPro"/>
</dbReference>
<dbReference type="GO" id="GO:0005524">
    <property type="term" value="F:ATP binding"/>
    <property type="evidence" value="ECO:0007669"/>
    <property type="project" value="UniProtKB-UniRule"/>
</dbReference>